<evidence type="ECO:0000313" key="2">
    <source>
        <dbReference type="Proteomes" id="UP000277204"/>
    </source>
</evidence>
<sequence length="94" mass="9802">MNRRSSMSVLTSMSDFSASAGMLSGPAAFQYLICLTAILISSFVGGLTSMGRSVCAASILVNSLEPACSGVSRSILPICSAVVEFLLLTCLRFL</sequence>
<dbReference type="Proteomes" id="UP000277204">
    <property type="component" value="Unassembled WGS sequence"/>
</dbReference>
<gene>
    <name evidence="1" type="ORF">SMRZ_LOCUS9923</name>
</gene>
<accession>A0A3P7YJL3</accession>
<dbReference type="AlphaFoldDB" id="A0A3P7YJL3"/>
<evidence type="ECO:0000313" key="1">
    <source>
        <dbReference type="EMBL" id="VDO88266.1"/>
    </source>
</evidence>
<reference evidence="1 2" key="1">
    <citation type="submission" date="2018-11" db="EMBL/GenBank/DDBJ databases">
        <authorList>
            <consortium name="Pathogen Informatics"/>
        </authorList>
    </citation>
    <scope>NUCLEOTIDE SEQUENCE [LARGE SCALE GENOMIC DNA]</scope>
    <source>
        <strain evidence="1 2">Zambia</strain>
    </source>
</reference>
<protein>
    <submittedName>
        <fullName evidence="1">Uncharacterized protein</fullName>
    </submittedName>
</protein>
<organism evidence="1 2">
    <name type="scientific">Schistosoma margrebowiei</name>
    <dbReference type="NCBI Taxonomy" id="48269"/>
    <lineage>
        <taxon>Eukaryota</taxon>
        <taxon>Metazoa</taxon>
        <taxon>Spiralia</taxon>
        <taxon>Lophotrochozoa</taxon>
        <taxon>Platyhelminthes</taxon>
        <taxon>Trematoda</taxon>
        <taxon>Digenea</taxon>
        <taxon>Strigeidida</taxon>
        <taxon>Schistosomatoidea</taxon>
        <taxon>Schistosomatidae</taxon>
        <taxon>Schistosoma</taxon>
    </lineage>
</organism>
<name>A0A3P7YJL3_9TREM</name>
<proteinExistence type="predicted"/>
<keyword evidence="2" id="KW-1185">Reference proteome</keyword>
<dbReference type="EMBL" id="UZAI01004902">
    <property type="protein sequence ID" value="VDO88266.1"/>
    <property type="molecule type" value="Genomic_DNA"/>
</dbReference>